<feature type="active site" evidence="11">
    <location>
        <position position="171"/>
    </location>
</feature>
<dbReference type="InterPro" id="IPR013762">
    <property type="entry name" value="Integrase-like_cat_sf"/>
</dbReference>
<accession>A0A1H9P9K6</accession>
<protein>
    <recommendedName>
        <fullName evidence="3 11">Tyrosine recombinase XerD</fullName>
    </recommendedName>
</protein>
<evidence type="ECO:0000259" key="13">
    <source>
        <dbReference type="PROSITE" id="PS51900"/>
    </source>
</evidence>
<feature type="active site" evidence="11">
    <location>
        <position position="243"/>
    </location>
</feature>
<dbReference type="InterPro" id="IPR010998">
    <property type="entry name" value="Integrase_recombinase_N"/>
</dbReference>
<dbReference type="SUPFAM" id="SSF47823">
    <property type="entry name" value="lambda integrase-like, N-terminal domain"/>
    <property type="match status" value="1"/>
</dbReference>
<dbReference type="AlphaFoldDB" id="A0A1H9P9K6"/>
<dbReference type="GO" id="GO:0007059">
    <property type="term" value="P:chromosome segregation"/>
    <property type="evidence" value="ECO:0007669"/>
    <property type="project" value="UniProtKB-UniRule"/>
</dbReference>
<evidence type="ECO:0000313" key="14">
    <source>
        <dbReference type="EMBL" id="SER44866.1"/>
    </source>
</evidence>
<evidence type="ECO:0000256" key="4">
    <source>
        <dbReference type="ARBA" id="ARBA00022490"/>
    </source>
</evidence>
<sequence>MHNELKTFIDYLVIERGLASNSSEAYERDLTAYIQFLNDQKNITEVSAVTKESVLHYLYFLNDKGFADATVSRALSSIRSFHQFLLREKQVRHDPTEQIDRAKKAQSLPNVLSNEEVDCLLQCCQERTPLNLRNKAMLELLYATGMRVSELIGVGMADIHLHMGFIRVIGKGNKERMVPLGEKASLSLTDYIESGRSRLVNNADDAGRVFVNHHGRPLSRQGFWKIVKKIADETGIKKELTPHTLRHSFATHLLENGADLRSVQEMLGHADISTTQIYTHVTKLRMKEVYSKYHPRS</sequence>
<evidence type="ECO:0000313" key="15">
    <source>
        <dbReference type="Proteomes" id="UP000199318"/>
    </source>
</evidence>
<keyword evidence="15" id="KW-1185">Reference proteome</keyword>
<name>A0A1H9P9K6_9BACI</name>
<keyword evidence="8 11" id="KW-0238">DNA-binding</keyword>
<keyword evidence="6 11" id="KW-0159">Chromosome partition</keyword>
<reference evidence="15" key="1">
    <citation type="submission" date="2016-10" db="EMBL/GenBank/DDBJ databases">
        <authorList>
            <person name="de Groot N.N."/>
        </authorList>
    </citation>
    <scope>NUCLEOTIDE SEQUENCE [LARGE SCALE GENOMIC DNA]</scope>
    <source>
        <strain evidence="15">10nlg</strain>
    </source>
</reference>
<dbReference type="InterPro" id="IPR044068">
    <property type="entry name" value="CB"/>
</dbReference>
<dbReference type="InterPro" id="IPR050090">
    <property type="entry name" value="Tyrosine_recombinase_XerCD"/>
</dbReference>
<keyword evidence="9 11" id="KW-0233">DNA recombination</keyword>
<evidence type="ECO:0000256" key="11">
    <source>
        <dbReference type="HAMAP-Rule" id="MF_01807"/>
    </source>
</evidence>
<feature type="active site" evidence="11">
    <location>
        <position position="246"/>
    </location>
</feature>
<dbReference type="PROSITE" id="PS51900">
    <property type="entry name" value="CB"/>
    <property type="match status" value="1"/>
</dbReference>
<evidence type="ECO:0000256" key="1">
    <source>
        <dbReference type="ARBA" id="ARBA00004496"/>
    </source>
</evidence>
<dbReference type="EMBL" id="FOGV01000001">
    <property type="protein sequence ID" value="SER44866.1"/>
    <property type="molecule type" value="Genomic_DNA"/>
</dbReference>
<evidence type="ECO:0000256" key="6">
    <source>
        <dbReference type="ARBA" id="ARBA00022829"/>
    </source>
</evidence>
<keyword evidence="4 11" id="KW-0963">Cytoplasm</keyword>
<comment type="subcellular location">
    <subcellularLocation>
        <location evidence="1 11">Cytoplasm</location>
    </subcellularLocation>
</comment>
<feature type="domain" description="Core-binding (CB)" evidence="13">
    <location>
        <begin position="1"/>
        <end position="86"/>
    </location>
</feature>
<dbReference type="NCBIfam" id="NF001399">
    <property type="entry name" value="PRK00283.1"/>
    <property type="match status" value="1"/>
</dbReference>
<dbReference type="GO" id="GO:0005737">
    <property type="term" value="C:cytoplasm"/>
    <property type="evidence" value="ECO:0007669"/>
    <property type="project" value="UniProtKB-SubCell"/>
</dbReference>
<dbReference type="PROSITE" id="PS51898">
    <property type="entry name" value="TYR_RECOMBINASE"/>
    <property type="match status" value="1"/>
</dbReference>
<dbReference type="InterPro" id="IPR023009">
    <property type="entry name" value="Tyrosine_recombinase_XerC/XerD"/>
</dbReference>
<dbReference type="GO" id="GO:0051301">
    <property type="term" value="P:cell division"/>
    <property type="evidence" value="ECO:0007669"/>
    <property type="project" value="UniProtKB-KW"/>
</dbReference>
<evidence type="ECO:0000256" key="2">
    <source>
        <dbReference type="ARBA" id="ARBA00010450"/>
    </source>
</evidence>
<evidence type="ECO:0000259" key="12">
    <source>
        <dbReference type="PROSITE" id="PS51898"/>
    </source>
</evidence>
<comment type="function">
    <text evidence="11">Site-specific tyrosine recombinase, which acts by catalyzing the cutting and rejoining of the recombining DNA molecules. The XerC-XerD complex is essential to convert dimers of the bacterial chromosome into monomers to permit their segregation at cell division. It also contributes to the segregational stability of plasmids.</text>
</comment>
<evidence type="ECO:0000256" key="3">
    <source>
        <dbReference type="ARBA" id="ARBA00015810"/>
    </source>
</evidence>
<dbReference type="SUPFAM" id="SSF56349">
    <property type="entry name" value="DNA breaking-rejoining enzymes"/>
    <property type="match status" value="1"/>
</dbReference>
<dbReference type="NCBIfam" id="NF040815">
    <property type="entry name" value="recomb_XerA_Arch"/>
    <property type="match status" value="1"/>
</dbReference>
<feature type="domain" description="Tyr recombinase" evidence="12">
    <location>
        <begin position="107"/>
        <end position="291"/>
    </location>
</feature>
<evidence type="ECO:0000256" key="9">
    <source>
        <dbReference type="ARBA" id="ARBA00023172"/>
    </source>
</evidence>
<dbReference type="InterPro" id="IPR011010">
    <property type="entry name" value="DNA_brk_join_enz"/>
</dbReference>
<dbReference type="HAMAP" id="MF_01808">
    <property type="entry name" value="Recomb_XerC_XerD"/>
    <property type="match status" value="1"/>
</dbReference>
<evidence type="ECO:0000256" key="10">
    <source>
        <dbReference type="ARBA" id="ARBA00023306"/>
    </source>
</evidence>
<comment type="similarity">
    <text evidence="2 11">Belongs to the 'phage' integrase family. XerD subfamily.</text>
</comment>
<gene>
    <name evidence="11" type="primary">xerD</name>
    <name evidence="14" type="ORF">SAMN05444126_101131</name>
</gene>
<dbReference type="GO" id="GO:0003677">
    <property type="term" value="F:DNA binding"/>
    <property type="evidence" value="ECO:0007669"/>
    <property type="project" value="UniProtKB-UniRule"/>
</dbReference>
<dbReference type="NCBIfam" id="TIGR02225">
    <property type="entry name" value="recomb_XerD"/>
    <property type="match status" value="1"/>
</dbReference>
<comment type="subunit">
    <text evidence="11">Forms a cyclic heterotetrameric complex composed of two molecules of XerC and two molecules of XerD.</text>
</comment>
<keyword evidence="7 11" id="KW-0229">DNA integration</keyword>
<keyword evidence="10 11" id="KW-0131">Cell cycle</keyword>
<dbReference type="Gene3D" id="1.10.443.10">
    <property type="entry name" value="Intergrase catalytic core"/>
    <property type="match status" value="1"/>
</dbReference>
<dbReference type="PANTHER" id="PTHR30349">
    <property type="entry name" value="PHAGE INTEGRASE-RELATED"/>
    <property type="match status" value="1"/>
</dbReference>
<keyword evidence="5 11" id="KW-0132">Cell division</keyword>
<dbReference type="PANTHER" id="PTHR30349:SF81">
    <property type="entry name" value="TYROSINE RECOMBINASE XERC"/>
    <property type="match status" value="1"/>
</dbReference>
<dbReference type="OrthoDB" id="9801717at2"/>
<dbReference type="HAMAP" id="MF_01807">
    <property type="entry name" value="Recomb_XerD"/>
    <property type="match status" value="1"/>
</dbReference>
<dbReference type="InterPro" id="IPR002104">
    <property type="entry name" value="Integrase_catalytic"/>
</dbReference>
<feature type="active site" evidence="11">
    <location>
        <position position="147"/>
    </location>
</feature>
<comment type="caution">
    <text evidence="14">The sequence shown here is derived from an EMBL/GenBank/DDBJ whole genome shotgun (WGS) entry which is preliminary data.</text>
</comment>
<evidence type="ECO:0000256" key="5">
    <source>
        <dbReference type="ARBA" id="ARBA00022618"/>
    </source>
</evidence>
<evidence type="ECO:0000256" key="8">
    <source>
        <dbReference type="ARBA" id="ARBA00023125"/>
    </source>
</evidence>
<organism evidence="14 15">
    <name type="scientific">Salisediminibacterium halotolerans</name>
    <dbReference type="NCBI Taxonomy" id="517425"/>
    <lineage>
        <taxon>Bacteria</taxon>
        <taxon>Bacillati</taxon>
        <taxon>Bacillota</taxon>
        <taxon>Bacilli</taxon>
        <taxon>Bacillales</taxon>
        <taxon>Bacillaceae</taxon>
        <taxon>Salisediminibacterium</taxon>
    </lineage>
</organism>
<dbReference type="GO" id="GO:0009037">
    <property type="term" value="F:tyrosine-based site-specific recombinase activity"/>
    <property type="evidence" value="ECO:0007669"/>
    <property type="project" value="UniProtKB-UniRule"/>
</dbReference>
<dbReference type="Gene3D" id="1.10.150.130">
    <property type="match status" value="1"/>
</dbReference>
<dbReference type="CDD" id="cd00798">
    <property type="entry name" value="INT_XerDC_C"/>
    <property type="match status" value="1"/>
</dbReference>
<dbReference type="InterPro" id="IPR004107">
    <property type="entry name" value="Integrase_SAM-like_N"/>
</dbReference>
<feature type="active site" evidence="11">
    <location>
        <position position="269"/>
    </location>
</feature>
<dbReference type="GO" id="GO:0006313">
    <property type="term" value="P:DNA transposition"/>
    <property type="evidence" value="ECO:0007669"/>
    <property type="project" value="UniProtKB-UniRule"/>
</dbReference>
<dbReference type="STRING" id="1464123.SAMN05444126_101131"/>
<proteinExistence type="inferred from homology"/>
<dbReference type="InterPro" id="IPR011932">
    <property type="entry name" value="Recomb_XerD"/>
</dbReference>
<dbReference type="RefSeq" id="WP_093071597.1">
    <property type="nucleotide sequence ID" value="NZ_FOGV01000001.1"/>
</dbReference>
<dbReference type="Pfam" id="PF02899">
    <property type="entry name" value="Phage_int_SAM_1"/>
    <property type="match status" value="1"/>
</dbReference>
<feature type="active site" description="O-(3'-phospho-DNA)-tyrosine intermediate" evidence="11">
    <location>
        <position position="278"/>
    </location>
</feature>
<dbReference type="Proteomes" id="UP000199318">
    <property type="component" value="Unassembled WGS sequence"/>
</dbReference>
<dbReference type="Pfam" id="PF00589">
    <property type="entry name" value="Phage_integrase"/>
    <property type="match status" value="1"/>
</dbReference>
<evidence type="ECO:0000256" key="7">
    <source>
        <dbReference type="ARBA" id="ARBA00022908"/>
    </source>
</evidence>